<comment type="caution">
    <text evidence="1">The sequence shown here is derived from an EMBL/GenBank/DDBJ whole genome shotgun (WGS) entry which is preliminary data.</text>
</comment>
<protein>
    <submittedName>
        <fullName evidence="1">Uncharacterized protein</fullName>
    </submittedName>
</protein>
<name>A0A699XEF7_TANCI</name>
<sequence>MHESKGLDGKWMDLEEALNKILGQNLGAFIIIDNGAIIYHESETIKER</sequence>
<proteinExistence type="predicted"/>
<dbReference type="EMBL" id="BKCJ011833396">
    <property type="protein sequence ID" value="GFD56790.1"/>
    <property type="molecule type" value="Genomic_DNA"/>
</dbReference>
<reference evidence="1" key="1">
    <citation type="journal article" date="2019" name="Sci. Rep.">
        <title>Draft genome of Tanacetum cinerariifolium, the natural source of mosquito coil.</title>
        <authorList>
            <person name="Yamashiro T."/>
            <person name="Shiraishi A."/>
            <person name="Satake H."/>
            <person name="Nakayama K."/>
        </authorList>
    </citation>
    <scope>NUCLEOTIDE SEQUENCE</scope>
</reference>
<feature type="non-terminal residue" evidence="1">
    <location>
        <position position="48"/>
    </location>
</feature>
<organism evidence="1">
    <name type="scientific">Tanacetum cinerariifolium</name>
    <name type="common">Dalmatian daisy</name>
    <name type="synonym">Chrysanthemum cinerariifolium</name>
    <dbReference type="NCBI Taxonomy" id="118510"/>
    <lineage>
        <taxon>Eukaryota</taxon>
        <taxon>Viridiplantae</taxon>
        <taxon>Streptophyta</taxon>
        <taxon>Embryophyta</taxon>
        <taxon>Tracheophyta</taxon>
        <taxon>Spermatophyta</taxon>
        <taxon>Magnoliopsida</taxon>
        <taxon>eudicotyledons</taxon>
        <taxon>Gunneridae</taxon>
        <taxon>Pentapetalae</taxon>
        <taxon>asterids</taxon>
        <taxon>campanulids</taxon>
        <taxon>Asterales</taxon>
        <taxon>Asteraceae</taxon>
        <taxon>Asteroideae</taxon>
        <taxon>Anthemideae</taxon>
        <taxon>Anthemidinae</taxon>
        <taxon>Tanacetum</taxon>
    </lineage>
</organism>
<accession>A0A699XEF7</accession>
<gene>
    <name evidence="1" type="ORF">Tci_928759</name>
</gene>
<dbReference type="AlphaFoldDB" id="A0A699XEF7"/>
<evidence type="ECO:0000313" key="1">
    <source>
        <dbReference type="EMBL" id="GFD56790.1"/>
    </source>
</evidence>